<protein>
    <recommendedName>
        <fullName evidence="3">UspA domain-containing protein</fullName>
    </recommendedName>
</protein>
<evidence type="ECO:0000313" key="1">
    <source>
        <dbReference type="EMBL" id="PSG91098.1"/>
    </source>
</evidence>
<evidence type="ECO:0008006" key="3">
    <source>
        <dbReference type="Google" id="ProtNLM"/>
    </source>
</evidence>
<evidence type="ECO:0000313" key="2">
    <source>
        <dbReference type="Proteomes" id="UP000238430"/>
    </source>
</evidence>
<organism evidence="1 2">
    <name type="scientific">Mesoflavibacter zeaxanthinifaciens subsp. sabulilitoris</name>
    <dbReference type="NCBI Taxonomy" id="1520893"/>
    <lineage>
        <taxon>Bacteria</taxon>
        <taxon>Pseudomonadati</taxon>
        <taxon>Bacteroidota</taxon>
        <taxon>Flavobacteriia</taxon>
        <taxon>Flavobacteriales</taxon>
        <taxon>Flavobacteriaceae</taxon>
        <taxon>Mesoflavibacter</taxon>
    </lineage>
</organism>
<gene>
    <name evidence="1" type="ORF">C7H61_07550</name>
</gene>
<dbReference type="EMBL" id="PXOT01000022">
    <property type="protein sequence ID" value="PSG91098.1"/>
    <property type="molecule type" value="Genomic_DNA"/>
</dbReference>
<dbReference type="InterPro" id="IPR014729">
    <property type="entry name" value="Rossmann-like_a/b/a_fold"/>
</dbReference>
<sequence>MPLRISTAVNWIFTLNKNKMKKILIPTNFSRNINVAINYVTELLKEEYCEFYFLNTYSYDVSGLNAIELLQADDAFFDEPKEESLRQLGALVEHSTLDSDNDKHSFYAISENSGLIESIKTNVEKIGIDLVIVSGNSNKTVGKNTGMILEKVRTCPVLIAPPNTSICKGLCITIASDFKLGINTLEIDRFIKTFKNTKLDIEILVLEEQKNLTAQVASNLESLSTYLKQLLEKESNIEFIQSGYGLKEYAASHNDHIICIIDKKTDLLRKIGFYKSNVISTIGKLRTNTVLTIHQ</sequence>
<comment type="caution">
    <text evidence="1">The sequence shown here is derived from an EMBL/GenBank/DDBJ whole genome shotgun (WGS) entry which is preliminary data.</text>
</comment>
<dbReference type="SUPFAM" id="SSF52402">
    <property type="entry name" value="Adenine nucleotide alpha hydrolases-like"/>
    <property type="match status" value="1"/>
</dbReference>
<dbReference type="Gene3D" id="3.40.50.620">
    <property type="entry name" value="HUPs"/>
    <property type="match status" value="1"/>
</dbReference>
<accession>A0A2T1NF81</accession>
<proteinExistence type="predicted"/>
<reference evidence="1 2" key="1">
    <citation type="submission" date="2018-03" db="EMBL/GenBank/DDBJ databases">
        <title>Mesoflavibacter sp. HG37 and Mesoflavibacter sp. HG96 sp.nov., two marine bacteria isolated from seawater of Western Pacific Ocean.</title>
        <authorList>
            <person name="Cheng H."/>
            <person name="Wu Y.-H."/>
            <person name="Guo L.-L."/>
            <person name="Xu X.-W."/>
        </authorList>
    </citation>
    <scope>NUCLEOTIDE SEQUENCE [LARGE SCALE GENOMIC DNA]</scope>
    <source>
        <strain evidence="1 2">KCTC 42117</strain>
    </source>
</reference>
<dbReference type="AlphaFoldDB" id="A0A2T1NF81"/>
<keyword evidence="2" id="KW-1185">Reference proteome</keyword>
<dbReference type="Proteomes" id="UP000238430">
    <property type="component" value="Unassembled WGS sequence"/>
</dbReference>
<name>A0A2T1NF81_9FLAO</name>